<reference evidence="3" key="1">
    <citation type="submission" date="2015-07" db="EMBL/GenBank/DDBJ databases">
        <title>Discovery of a poly(ethylene terephthalate assimilation.</title>
        <authorList>
            <person name="Yoshida S."/>
            <person name="Hiraga K."/>
            <person name="Takehana T."/>
            <person name="Taniguchi I."/>
            <person name="Yamaji H."/>
            <person name="Maeda Y."/>
            <person name="Toyohara K."/>
            <person name="Miyamoto K."/>
            <person name="Kimura Y."/>
            <person name="Oda K."/>
        </authorList>
    </citation>
    <scope>NUCLEOTIDE SEQUENCE [LARGE SCALE GENOMIC DNA]</scope>
    <source>
        <strain evidence="3">NBRC 110686 / TISTR 2288 / 201-F6</strain>
    </source>
</reference>
<evidence type="ECO:0000313" key="2">
    <source>
        <dbReference type="EMBL" id="GAP34235.1"/>
    </source>
</evidence>
<accession>A0A0K8NWB7</accession>
<gene>
    <name evidence="2" type="ORF">ISF6_4014</name>
</gene>
<dbReference type="Proteomes" id="UP000037660">
    <property type="component" value="Unassembled WGS sequence"/>
</dbReference>
<feature type="region of interest" description="Disordered" evidence="1">
    <location>
        <begin position="26"/>
        <end position="57"/>
    </location>
</feature>
<protein>
    <submittedName>
        <fullName evidence="2">Uncharacterized protein</fullName>
    </submittedName>
</protein>
<reference evidence="2 3" key="2">
    <citation type="journal article" date="2016" name="Science">
        <title>A bacterium that degrades and assimilates poly(ethylene terephthalate).</title>
        <authorList>
            <person name="Yoshida S."/>
            <person name="Hiraga K."/>
            <person name="Takehana T."/>
            <person name="Taniguchi I."/>
            <person name="Yamaji H."/>
            <person name="Maeda Y."/>
            <person name="Toyohara K."/>
            <person name="Miyamoto K."/>
            <person name="Kimura Y."/>
            <person name="Oda K."/>
        </authorList>
    </citation>
    <scope>NUCLEOTIDE SEQUENCE [LARGE SCALE GENOMIC DNA]</scope>
    <source>
        <strain evidence="3">NBRC 110686 / TISTR 2288 / 201-F6</strain>
    </source>
</reference>
<name>A0A0K8NWB7_PISS1</name>
<comment type="caution">
    <text evidence="2">The sequence shown here is derived from an EMBL/GenBank/DDBJ whole genome shotgun (WGS) entry which is preliminary data.</text>
</comment>
<proteinExistence type="predicted"/>
<dbReference type="AlphaFoldDB" id="A0A0K8NWB7"/>
<dbReference type="EMBL" id="BBYR01000006">
    <property type="protein sequence ID" value="GAP34235.1"/>
    <property type="molecule type" value="Genomic_DNA"/>
</dbReference>
<evidence type="ECO:0000313" key="3">
    <source>
        <dbReference type="Proteomes" id="UP000037660"/>
    </source>
</evidence>
<sequence>MTRDAAGQWRREGRLDLVADTTYKRTRLPAGTGTNGVAPSAAQPTQRLMRRSAAASP</sequence>
<organism evidence="2 3">
    <name type="scientific">Piscinibacter sakaiensis</name>
    <name type="common">Ideonella sakaiensis</name>
    <dbReference type="NCBI Taxonomy" id="1547922"/>
    <lineage>
        <taxon>Bacteria</taxon>
        <taxon>Pseudomonadati</taxon>
        <taxon>Pseudomonadota</taxon>
        <taxon>Betaproteobacteria</taxon>
        <taxon>Burkholderiales</taxon>
        <taxon>Sphaerotilaceae</taxon>
        <taxon>Piscinibacter</taxon>
    </lineage>
</organism>
<evidence type="ECO:0000256" key="1">
    <source>
        <dbReference type="SAM" id="MobiDB-lite"/>
    </source>
</evidence>
<keyword evidence="3" id="KW-1185">Reference proteome</keyword>